<evidence type="ECO:0000256" key="1">
    <source>
        <dbReference type="SAM" id="MobiDB-lite"/>
    </source>
</evidence>
<dbReference type="Proteomes" id="UP000076738">
    <property type="component" value="Unassembled WGS sequence"/>
</dbReference>
<dbReference type="STRING" id="1330018.A0A167FJN0"/>
<dbReference type="OrthoDB" id="3353914at2759"/>
<dbReference type="AlphaFoldDB" id="A0A167FJN0"/>
<feature type="compositionally biased region" description="Low complexity" evidence="1">
    <location>
        <begin position="703"/>
        <end position="714"/>
    </location>
</feature>
<evidence type="ECO:0000313" key="2">
    <source>
        <dbReference type="EMBL" id="KZO89560.1"/>
    </source>
</evidence>
<protein>
    <submittedName>
        <fullName evidence="2">Uncharacterized protein</fullName>
    </submittedName>
</protein>
<accession>A0A167FJN0</accession>
<organism evidence="2 3">
    <name type="scientific">Calocera viscosa (strain TUFC12733)</name>
    <dbReference type="NCBI Taxonomy" id="1330018"/>
    <lineage>
        <taxon>Eukaryota</taxon>
        <taxon>Fungi</taxon>
        <taxon>Dikarya</taxon>
        <taxon>Basidiomycota</taxon>
        <taxon>Agaricomycotina</taxon>
        <taxon>Dacrymycetes</taxon>
        <taxon>Dacrymycetales</taxon>
        <taxon>Dacrymycetaceae</taxon>
        <taxon>Calocera</taxon>
    </lineage>
</organism>
<evidence type="ECO:0000313" key="3">
    <source>
        <dbReference type="Proteomes" id="UP000076738"/>
    </source>
</evidence>
<keyword evidence="3" id="KW-1185">Reference proteome</keyword>
<feature type="region of interest" description="Disordered" evidence="1">
    <location>
        <begin position="691"/>
        <end position="714"/>
    </location>
</feature>
<proteinExistence type="predicted"/>
<reference evidence="2 3" key="1">
    <citation type="journal article" date="2016" name="Mol. Biol. Evol.">
        <title>Comparative Genomics of Early-Diverging Mushroom-Forming Fungi Provides Insights into the Origins of Lignocellulose Decay Capabilities.</title>
        <authorList>
            <person name="Nagy L.G."/>
            <person name="Riley R."/>
            <person name="Tritt A."/>
            <person name="Adam C."/>
            <person name="Daum C."/>
            <person name="Floudas D."/>
            <person name="Sun H."/>
            <person name="Yadav J.S."/>
            <person name="Pangilinan J."/>
            <person name="Larsson K.H."/>
            <person name="Matsuura K."/>
            <person name="Barry K."/>
            <person name="Labutti K."/>
            <person name="Kuo R."/>
            <person name="Ohm R.A."/>
            <person name="Bhattacharya S.S."/>
            <person name="Shirouzu T."/>
            <person name="Yoshinaga Y."/>
            <person name="Martin F.M."/>
            <person name="Grigoriev I.V."/>
            <person name="Hibbett D.S."/>
        </authorList>
    </citation>
    <scope>NUCLEOTIDE SEQUENCE [LARGE SCALE GENOMIC DNA]</scope>
    <source>
        <strain evidence="2 3">TUFC12733</strain>
    </source>
</reference>
<name>A0A167FJN0_CALVF</name>
<dbReference type="EMBL" id="KV417382">
    <property type="protein sequence ID" value="KZO89560.1"/>
    <property type="molecule type" value="Genomic_DNA"/>
</dbReference>
<sequence>MATVTVDSELMYHQVAAQPFQVASGAPFSSVTDMQNRPLTLSVGTDNCLYALKADPTFENEHLNINVSTLIGAQGSVTHFAVSQDNTTKAIYLVFVAVSGATSTVYALPHFQPDDLVASNAATLVKPLTCTSLPPATAKVNRILLGDVITSGTYPLAIAVFTNPAGNTDIARILVSGTSWSWDGQLGMPEAATGGLMDICTGNTTLGVGIYCLYVNAGTTSLLFQTTEAGSRHYKFELLVPQSSQRIITYRESNSQTHLLIAGGGLFHISPDQAVHSGSQAASLSTDPLFQTVTKLYLSQHSTDFSMWFLSGTTLAYQQGLAGSPAVINGTPVSLLTQGATANFAAIIDPTTLSQSLVVLNTTSSLTIMEQPSDTLIWRTTPFLVKQLDKMLEFTSYTSRLVVVDAQGWPQGNKPFMLSTDLGWLTVIVNGTSSLLGTEAIPVTSNSNGAVTIIFPTDDLDAYVLHLTDASGSTVLGGQTIIFDPSEKVQGKLSGITSGDDLRSAKTAGGQLILQGSTAAPEDIDNVGKWIGELSNTAMMSIRVQKLLQASGQLQLSSASDVFWDGWNWVVNKGTAAKDWFVDTVGDVWHFVVTIAGTVYDFVLDTAAKVVKAISWMLQKIEIAWDTMVQWLGYIFDWQDIMNTKNSIKLMVNGLLTFGSNYLKNEAQSLNAYFDQLQSQITQSFTTAPTATATPASQNMGDSPSLTSASKTSQSSAPVNYGNYQLDHGGAADASILGTFVGDTSLSNLYTQRIAPLLQQLLADAETIGSQIVDLFNQGLSITVADIQQFAKQFAIAFLQLIKDLVTNVVLLGADILQGLETILNTEFQIPVIGPLLESFGVGTVSILEAVALFLAIPATILAKIITGSNPVLTSSFDYQKLVDGTLDSTTKQSFSELAAYVDIPVQYKVKDIAVSTVPAEGAPPTPLSYFSLVKDLIAKGVAYPSDSSNPGWNFRISAWSMLVLNIVIKGVCKRAGVSAVKALACFDGFIALVNFSLNQASYGTQLNTSFPARDDTLIGIGIANSIFLLLTGVGSTYGTLAPDPIDKAIASVVVMGAGGCSCVLKGVKEELSRAKEAYNNLEEST</sequence>
<gene>
    <name evidence="2" type="ORF">CALVIDRAFT_569821</name>
</gene>